<comment type="caution">
    <text evidence="1">The sequence shown here is derived from an EMBL/GenBank/DDBJ whole genome shotgun (WGS) entry which is preliminary data.</text>
</comment>
<name>A0A834W7Y9_9FABA</name>
<organism evidence="1 2">
    <name type="scientific">Senna tora</name>
    <dbReference type="NCBI Taxonomy" id="362788"/>
    <lineage>
        <taxon>Eukaryota</taxon>
        <taxon>Viridiplantae</taxon>
        <taxon>Streptophyta</taxon>
        <taxon>Embryophyta</taxon>
        <taxon>Tracheophyta</taxon>
        <taxon>Spermatophyta</taxon>
        <taxon>Magnoliopsida</taxon>
        <taxon>eudicotyledons</taxon>
        <taxon>Gunneridae</taxon>
        <taxon>Pentapetalae</taxon>
        <taxon>rosids</taxon>
        <taxon>fabids</taxon>
        <taxon>Fabales</taxon>
        <taxon>Fabaceae</taxon>
        <taxon>Caesalpinioideae</taxon>
        <taxon>Cassia clade</taxon>
        <taxon>Senna</taxon>
    </lineage>
</organism>
<protein>
    <submittedName>
        <fullName evidence="1">Uncharacterized protein</fullName>
    </submittedName>
</protein>
<sequence>MSKHVLNRKSRLNLKRLQEVHDKRVVAQLSENDRFALYLGIPVELML</sequence>
<evidence type="ECO:0000313" key="1">
    <source>
        <dbReference type="EMBL" id="KAF7812467.1"/>
    </source>
</evidence>
<accession>A0A834W7Y9</accession>
<dbReference type="EMBL" id="JAAIUW010000010">
    <property type="protein sequence ID" value="KAF7812467.1"/>
    <property type="molecule type" value="Genomic_DNA"/>
</dbReference>
<gene>
    <name evidence="1" type="ORF">G2W53_033443</name>
</gene>
<reference evidence="1" key="1">
    <citation type="submission" date="2020-09" db="EMBL/GenBank/DDBJ databases">
        <title>Genome-Enabled Discovery of Anthraquinone Biosynthesis in Senna tora.</title>
        <authorList>
            <person name="Kang S.-H."/>
            <person name="Pandey R.P."/>
            <person name="Lee C.-M."/>
            <person name="Sim J.-S."/>
            <person name="Jeong J.-T."/>
            <person name="Choi B.-S."/>
            <person name="Jung M."/>
            <person name="Ginzburg D."/>
            <person name="Zhao K."/>
            <person name="Won S.Y."/>
            <person name="Oh T.-J."/>
            <person name="Yu Y."/>
            <person name="Kim N.-H."/>
            <person name="Lee O.R."/>
            <person name="Lee T.-H."/>
            <person name="Bashyal P."/>
            <person name="Kim T.-S."/>
            <person name="Lee W.-H."/>
            <person name="Kawkins C."/>
            <person name="Kim C.-K."/>
            <person name="Kim J.S."/>
            <person name="Ahn B.O."/>
            <person name="Rhee S.Y."/>
            <person name="Sohng J.K."/>
        </authorList>
    </citation>
    <scope>NUCLEOTIDE SEQUENCE</scope>
    <source>
        <tissue evidence="1">Leaf</tissue>
    </source>
</reference>
<proteinExistence type="predicted"/>
<dbReference type="Proteomes" id="UP000634136">
    <property type="component" value="Unassembled WGS sequence"/>
</dbReference>
<keyword evidence="2" id="KW-1185">Reference proteome</keyword>
<dbReference type="AlphaFoldDB" id="A0A834W7Y9"/>
<evidence type="ECO:0000313" key="2">
    <source>
        <dbReference type="Proteomes" id="UP000634136"/>
    </source>
</evidence>